<reference evidence="2" key="2">
    <citation type="submission" date="2018-10" db="EMBL/GenBank/DDBJ databases">
        <title>Effector identification in a new, highly contiguous assembly of the strawberry crown rot pathogen Phytophthora cactorum.</title>
        <authorList>
            <person name="Armitage A.D."/>
            <person name="Nellist C.F."/>
            <person name="Bates H."/>
            <person name="Vickerstaff R.J."/>
            <person name="Harrison R.J."/>
        </authorList>
    </citation>
    <scope>NUCLEOTIDE SEQUENCE</scope>
    <source>
        <strain evidence="2">15-7</strain>
        <strain evidence="3">4032</strain>
        <strain evidence="4">4040</strain>
        <strain evidence="5">P415</strain>
        <strain evidence="6">P421</strain>
    </source>
</reference>
<dbReference type="Proteomes" id="UP000697107">
    <property type="component" value="Unassembled WGS sequence"/>
</dbReference>
<dbReference type="PANTHER" id="PTHR46586:SF3">
    <property type="entry name" value="ANKYRIN REPEAT-CONTAINING PROTEIN"/>
    <property type="match status" value="1"/>
</dbReference>
<dbReference type="InterPro" id="IPR036770">
    <property type="entry name" value="Ankyrin_rpt-contain_sf"/>
</dbReference>
<evidence type="ECO:0000256" key="1">
    <source>
        <dbReference type="SAM" id="MobiDB-lite"/>
    </source>
</evidence>
<dbReference type="VEuPathDB" id="FungiDB:PC110_g7155"/>
<feature type="region of interest" description="Disordered" evidence="1">
    <location>
        <begin position="1"/>
        <end position="46"/>
    </location>
</feature>
<dbReference type="EMBL" id="RCMK01000349">
    <property type="protein sequence ID" value="KAG2934775.1"/>
    <property type="molecule type" value="Genomic_DNA"/>
</dbReference>
<dbReference type="PANTHER" id="PTHR46586">
    <property type="entry name" value="ANKYRIN REPEAT-CONTAINING PROTEIN"/>
    <property type="match status" value="1"/>
</dbReference>
<dbReference type="SUPFAM" id="SSF140860">
    <property type="entry name" value="Pseudo ankyrin repeat-like"/>
    <property type="match status" value="1"/>
</dbReference>
<evidence type="ECO:0000313" key="5">
    <source>
        <dbReference type="EMBL" id="KAG2973058.1"/>
    </source>
</evidence>
<proteinExistence type="predicted"/>
<reference evidence="7 8" key="1">
    <citation type="submission" date="2018-01" db="EMBL/GenBank/DDBJ databases">
        <title>Draft genome of the strawberry crown rot pathogen Phytophthora cactorum.</title>
        <authorList>
            <person name="Armitage A.D."/>
            <person name="Lysoe E."/>
            <person name="Nellist C.F."/>
            <person name="Harrison R.J."/>
            <person name="Brurberg M.B."/>
        </authorList>
    </citation>
    <scope>NUCLEOTIDE SEQUENCE [LARGE SCALE GENOMIC DNA]</scope>
    <source>
        <strain evidence="7 8">10300</strain>
    </source>
</reference>
<dbReference type="Proteomes" id="UP000760860">
    <property type="component" value="Unassembled WGS sequence"/>
</dbReference>
<dbReference type="Proteomes" id="UP000774804">
    <property type="component" value="Unassembled WGS sequence"/>
</dbReference>
<gene>
    <name evidence="7" type="ORF">PC110_g7155</name>
    <name evidence="2" type="ORF">PC113_g5412</name>
    <name evidence="3" type="ORF">PC115_g14680</name>
    <name evidence="4" type="ORF">PC117_g12591</name>
    <name evidence="5" type="ORF">PC118_g15341</name>
    <name evidence="6" type="ORF">PC129_g12368</name>
</gene>
<dbReference type="EMBL" id="RCMG01000103">
    <property type="protein sequence ID" value="KAG2863466.1"/>
    <property type="molecule type" value="Genomic_DNA"/>
</dbReference>
<dbReference type="STRING" id="29920.A0A329SLF9"/>
<evidence type="ECO:0000313" key="6">
    <source>
        <dbReference type="EMBL" id="KAG3216788.1"/>
    </source>
</evidence>
<dbReference type="AlphaFoldDB" id="A0A329SLF9"/>
<evidence type="ECO:0000313" key="4">
    <source>
        <dbReference type="EMBL" id="KAG2934775.1"/>
    </source>
</evidence>
<accession>A0A329SLF9</accession>
<dbReference type="Proteomes" id="UP000251314">
    <property type="component" value="Unassembled WGS sequence"/>
</dbReference>
<dbReference type="Proteomes" id="UP000735874">
    <property type="component" value="Unassembled WGS sequence"/>
</dbReference>
<dbReference type="EMBL" id="RCMV01000463">
    <property type="protein sequence ID" value="KAG3216788.1"/>
    <property type="molecule type" value="Genomic_DNA"/>
</dbReference>
<dbReference type="EMBL" id="RCMI01000569">
    <property type="protein sequence ID" value="KAG2905283.1"/>
    <property type="molecule type" value="Genomic_DNA"/>
</dbReference>
<sequence>MEAPKRARASPDTDSQPPNDPKRARNSEGESLSSTSDAGDDAPSYRLEGIPFPDEILALPHVLKLVDTLAMTPEEALEEAVATRQVNWVEELVDRFECTLTDAVVHAATIGLQDIVELLLNKTFGIDEEATEVEVVIDDDTGDLVEKAIVAAAQNSHLDIVKLLLPLVIGRSRRDYSSSWFRVARSVLDAGAANGHLKVVQYMVQHAARNGYAGRYATWPSVDTLSLSILGGHADVADYLVNQSEIIWNLKQAFVTALEKGQTALADRIHEVYPQRMRGDNLFMDLAESGHLDAVKYLFISRRSDSGLIGRAFASAAQTAQIDVVKFLVGTDRVSSEALDKAFNRACSGYQTIDVVTFLYNLQQVSKHGIDRGFAVAHDVAVVKLLCDNESISERAITSAFAKSLHSLSQYRIPSGIIQFLHKQPCIPAELIDEAFVQAAQALKTEIVELLRDDARLSSKAIGEVFVDAVKCRNVEMMKMLYDEKRTPPEALMKAFLEAAHRKRFDLVKDIIQLLSVEEHVPREFMHKAFIAAAQHGQMTILEIIYENQPADLPLNVLKDALDVAGANAKIETFIRKLVCEQVFQEHIQGKV</sequence>
<evidence type="ECO:0000313" key="2">
    <source>
        <dbReference type="EMBL" id="KAG2863466.1"/>
    </source>
</evidence>
<keyword evidence="8" id="KW-1185">Reference proteome</keyword>
<protein>
    <recommendedName>
        <fullName evidence="9">Ankyrin repeat-containing domain</fullName>
    </recommendedName>
</protein>
<dbReference type="OrthoDB" id="113929at2759"/>
<comment type="caution">
    <text evidence="7">The sequence shown here is derived from an EMBL/GenBank/DDBJ whole genome shotgun (WGS) entry which is preliminary data.</text>
</comment>
<evidence type="ECO:0000313" key="8">
    <source>
        <dbReference type="Proteomes" id="UP000251314"/>
    </source>
</evidence>
<name>A0A329SLF9_9STRA</name>
<dbReference type="EMBL" id="MJFZ01000135">
    <property type="protein sequence ID" value="RAW36568.1"/>
    <property type="molecule type" value="Genomic_DNA"/>
</dbReference>
<dbReference type="EMBL" id="RCML01000591">
    <property type="protein sequence ID" value="KAG2973058.1"/>
    <property type="molecule type" value="Genomic_DNA"/>
</dbReference>
<dbReference type="InterPro" id="IPR052050">
    <property type="entry name" value="SecEffector_AnkRepeat"/>
</dbReference>
<dbReference type="SUPFAM" id="SSF48403">
    <property type="entry name" value="Ankyrin repeat"/>
    <property type="match status" value="1"/>
</dbReference>
<organism evidence="7 8">
    <name type="scientific">Phytophthora cactorum</name>
    <dbReference type="NCBI Taxonomy" id="29920"/>
    <lineage>
        <taxon>Eukaryota</taxon>
        <taxon>Sar</taxon>
        <taxon>Stramenopiles</taxon>
        <taxon>Oomycota</taxon>
        <taxon>Peronosporomycetes</taxon>
        <taxon>Peronosporales</taxon>
        <taxon>Peronosporaceae</taxon>
        <taxon>Phytophthora</taxon>
    </lineage>
</organism>
<dbReference type="Gene3D" id="1.25.40.20">
    <property type="entry name" value="Ankyrin repeat-containing domain"/>
    <property type="match status" value="1"/>
</dbReference>
<evidence type="ECO:0008006" key="9">
    <source>
        <dbReference type="Google" id="ProtNLM"/>
    </source>
</evidence>
<evidence type="ECO:0000313" key="7">
    <source>
        <dbReference type="EMBL" id="RAW36568.1"/>
    </source>
</evidence>
<dbReference type="Proteomes" id="UP000736787">
    <property type="component" value="Unassembled WGS sequence"/>
</dbReference>
<evidence type="ECO:0000313" key="3">
    <source>
        <dbReference type="EMBL" id="KAG2905283.1"/>
    </source>
</evidence>